<evidence type="ECO:0000313" key="3">
    <source>
        <dbReference type="EMBL" id="MBM0103316.1"/>
    </source>
</evidence>
<name>A0ABS1WQS1_9GAMM</name>
<proteinExistence type="predicted"/>
<feature type="signal peptide" evidence="2">
    <location>
        <begin position="1"/>
        <end position="22"/>
    </location>
</feature>
<accession>A0ABS1WQS1</accession>
<keyword evidence="4" id="KW-1185">Reference proteome</keyword>
<comment type="caution">
    <text evidence="3">The sequence shown here is derived from an EMBL/GenBank/DDBJ whole genome shotgun (WGS) entry which is preliminary data.</text>
</comment>
<dbReference type="PROSITE" id="PS51257">
    <property type="entry name" value="PROKAR_LIPOPROTEIN"/>
    <property type="match status" value="1"/>
</dbReference>
<evidence type="ECO:0000256" key="1">
    <source>
        <dbReference type="SAM" id="Coils"/>
    </source>
</evidence>
<feature type="coiled-coil region" evidence="1">
    <location>
        <begin position="93"/>
        <end position="120"/>
    </location>
</feature>
<feature type="chain" id="PRO_5046030906" evidence="2">
    <location>
        <begin position="23"/>
        <end position="124"/>
    </location>
</feature>
<keyword evidence="2" id="KW-0732">Signal</keyword>
<dbReference type="EMBL" id="JAEVLS010000001">
    <property type="protein sequence ID" value="MBM0103316.1"/>
    <property type="molecule type" value="Genomic_DNA"/>
</dbReference>
<dbReference type="RefSeq" id="WP_203165297.1">
    <property type="nucleotide sequence ID" value="NZ_JAEVLS010000001.1"/>
</dbReference>
<protein>
    <submittedName>
        <fullName evidence="3">Uncharacterized protein</fullName>
    </submittedName>
</protein>
<reference evidence="3 4" key="1">
    <citation type="journal article" date="2021" name="Int. J. Syst. Evol. Microbiol.">
        <title>Steroidobacter gossypii sp. nov., isolated from soil of cotton cropping field.</title>
        <authorList>
            <person name="Huang R."/>
            <person name="Yang S."/>
            <person name="Zhen C."/>
            <person name="Liu W."/>
        </authorList>
    </citation>
    <scope>NUCLEOTIDE SEQUENCE [LARGE SCALE GENOMIC DNA]</scope>
    <source>
        <strain evidence="3 4">S1-65</strain>
    </source>
</reference>
<dbReference type="Proteomes" id="UP000661077">
    <property type="component" value="Unassembled WGS sequence"/>
</dbReference>
<organism evidence="3 4">
    <name type="scientific">Steroidobacter gossypii</name>
    <dbReference type="NCBI Taxonomy" id="2805490"/>
    <lineage>
        <taxon>Bacteria</taxon>
        <taxon>Pseudomonadati</taxon>
        <taxon>Pseudomonadota</taxon>
        <taxon>Gammaproteobacteria</taxon>
        <taxon>Steroidobacterales</taxon>
        <taxon>Steroidobacteraceae</taxon>
        <taxon>Steroidobacter</taxon>
    </lineage>
</organism>
<evidence type="ECO:0000313" key="4">
    <source>
        <dbReference type="Proteomes" id="UP000661077"/>
    </source>
</evidence>
<sequence>MNKTIISATLLASLLAAGAASAACTYPKSPSGLPDGATATEDEMVNGMKVIKEYNTQVSEYLECLETEMNTRIEAAGADAPADQVEQIKAIHTKRHNAAVEELEATAARFNEQVKVYKAREKKS</sequence>
<gene>
    <name evidence="3" type="ORF">JM946_01105</name>
</gene>
<keyword evidence="1" id="KW-0175">Coiled coil</keyword>
<evidence type="ECO:0000256" key="2">
    <source>
        <dbReference type="SAM" id="SignalP"/>
    </source>
</evidence>